<dbReference type="GO" id="GO:0005777">
    <property type="term" value="C:peroxisome"/>
    <property type="evidence" value="ECO:0007669"/>
    <property type="project" value="TreeGrafter"/>
</dbReference>
<dbReference type="PROSITE" id="PS00915">
    <property type="entry name" value="PI3_4_KINASE_1"/>
    <property type="match status" value="1"/>
</dbReference>
<comment type="catalytic activity">
    <reaction evidence="7">
        <text>a 1,2-diacyl-sn-glycero-3-phospho-(1D-myo-inositol) + ATP = a 1,2-diacyl-sn-glycero-3-phospho-(1D-myo-inositol-3-phosphate) + ADP + H(+)</text>
        <dbReference type="Rhea" id="RHEA:12709"/>
        <dbReference type="ChEBI" id="CHEBI:15378"/>
        <dbReference type="ChEBI" id="CHEBI:30616"/>
        <dbReference type="ChEBI" id="CHEBI:57880"/>
        <dbReference type="ChEBI" id="CHEBI:58088"/>
        <dbReference type="ChEBI" id="CHEBI:456216"/>
        <dbReference type="EC" id="2.7.1.137"/>
    </reaction>
    <physiologicalReaction direction="left-to-right" evidence="7">
        <dbReference type="Rhea" id="RHEA:12710"/>
    </physiologicalReaction>
</comment>
<dbReference type="InterPro" id="IPR011009">
    <property type="entry name" value="Kinase-like_dom_sf"/>
</dbReference>
<name>A0A0P4W2D7_SCYOL</name>
<proteinExistence type="predicted"/>
<dbReference type="GO" id="GO:0048015">
    <property type="term" value="P:phosphatidylinositol-mediated signaling"/>
    <property type="evidence" value="ECO:0007669"/>
    <property type="project" value="TreeGrafter"/>
</dbReference>
<organism evidence="10">
    <name type="scientific">Scylla olivacea</name>
    <name type="common">Orange mud crab</name>
    <name type="synonym">Cancer olivacea</name>
    <dbReference type="NCBI Taxonomy" id="85551"/>
    <lineage>
        <taxon>Eukaryota</taxon>
        <taxon>Metazoa</taxon>
        <taxon>Ecdysozoa</taxon>
        <taxon>Arthropoda</taxon>
        <taxon>Crustacea</taxon>
        <taxon>Multicrustacea</taxon>
        <taxon>Malacostraca</taxon>
        <taxon>Eumalacostraca</taxon>
        <taxon>Eucarida</taxon>
        <taxon>Decapoda</taxon>
        <taxon>Pleocyemata</taxon>
        <taxon>Brachyura</taxon>
        <taxon>Eubrachyura</taxon>
        <taxon>Portunoidea</taxon>
        <taxon>Portunidae</taxon>
        <taxon>Portuninae</taxon>
        <taxon>Scylla</taxon>
    </lineage>
</organism>
<dbReference type="GO" id="GO:0005524">
    <property type="term" value="F:ATP binding"/>
    <property type="evidence" value="ECO:0007669"/>
    <property type="project" value="UniProtKB-KW"/>
</dbReference>
<keyword evidence="4" id="KW-0547">Nucleotide-binding</keyword>
<dbReference type="EMBL" id="GDRN01108648">
    <property type="protein sequence ID" value="JAI57185.1"/>
    <property type="molecule type" value="Transcribed_RNA"/>
</dbReference>
<evidence type="ECO:0000259" key="9">
    <source>
        <dbReference type="PROSITE" id="PS50290"/>
    </source>
</evidence>
<dbReference type="Gene3D" id="3.30.1010.10">
    <property type="entry name" value="Phosphatidylinositol 3-kinase Catalytic Subunit, Chain A, domain 4"/>
    <property type="match status" value="1"/>
</dbReference>
<dbReference type="EMBL" id="GDRN01108638">
    <property type="protein sequence ID" value="JAI57187.1"/>
    <property type="molecule type" value="Transcribed_RNA"/>
</dbReference>
<evidence type="ECO:0000256" key="6">
    <source>
        <dbReference type="ARBA" id="ARBA00022840"/>
    </source>
</evidence>
<dbReference type="InterPro" id="IPR057756">
    <property type="entry name" value="PI3-kinase_type3/VPS34_cat"/>
</dbReference>
<evidence type="ECO:0000313" key="10">
    <source>
        <dbReference type="EMBL" id="JAI57185.1"/>
    </source>
</evidence>
<evidence type="ECO:0000256" key="8">
    <source>
        <dbReference type="ARBA" id="ARBA00029930"/>
    </source>
</evidence>
<dbReference type="GO" id="GO:0034271">
    <property type="term" value="C:phosphatidylinositol 3-kinase complex, class III, type I"/>
    <property type="evidence" value="ECO:0007669"/>
    <property type="project" value="TreeGrafter"/>
</dbReference>
<dbReference type="AlphaFoldDB" id="A0A0P4W2D7"/>
<dbReference type="CDD" id="cd00896">
    <property type="entry name" value="PI3Kc_III"/>
    <property type="match status" value="1"/>
</dbReference>
<dbReference type="GO" id="GO:0005768">
    <property type="term" value="C:endosome"/>
    <property type="evidence" value="ECO:0007669"/>
    <property type="project" value="TreeGrafter"/>
</dbReference>
<dbReference type="InterPro" id="IPR000403">
    <property type="entry name" value="PI3/4_kinase_cat_dom"/>
</dbReference>
<keyword evidence="5" id="KW-0418">Kinase</keyword>
<evidence type="ECO:0000256" key="4">
    <source>
        <dbReference type="ARBA" id="ARBA00022741"/>
    </source>
</evidence>
<dbReference type="InterPro" id="IPR015433">
    <property type="entry name" value="PI3/4_kinase"/>
</dbReference>
<dbReference type="SMART" id="SM00146">
    <property type="entry name" value="PI3Kc"/>
    <property type="match status" value="1"/>
</dbReference>
<keyword evidence="6" id="KW-0067">ATP-binding</keyword>
<protein>
    <recommendedName>
        <fullName evidence="2">Phosphatidylinositol 3-kinase catalytic subunit type 3</fullName>
        <ecNumber evidence="1">2.7.1.137</ecNumber>
    </recommendedName>
    <alternativeName>
        <fullName evidence="8">Phosphoinositide-3-kinase class 3</fullName>
    </alternativeName>
</protein>
<dbReference type="FunFam" id="3.30.1010.10:FF:000002">
    <property type="entry name" value="Phosphatidylinositol 3-kinase catalytic subunit type 3"/>
    <property type="match status" value="1"/>
</dbReference>
<dbReference type="SUPFAM" id="SSF56112">
    <property type="entry name" value="Protein kinase-like (PK-like)"/>
    <property type="match status" value="1"/>
</dbReference>
<keyword evidence="3" id="KW-0808">Transferase</keyword>
<accession>A0A0P4W2D7</accession>
<dbReference type="PANTHER" id="PTHR10048:SF7">
    <property type="entry name" value="PHOSPHATIDYLINOSITOL 3-KINASE CATALYTIC SUBUNIT TYPE 3"/>
    <property type="match status" value="1"/>
</dbReference>
<evidence type="ECO:0000256" key="2">
    <source>
        <dbReference type="ARBA" id="ARBA00019787"/>
    </source>
</evidence>
<dbReference type="Gene3D" id="1.10.1070.11">
    <property type="entry name" value="Phosphatidylinositol 3-/4-kinase, catalytic domain"/>
    <property type="match status" value="1"/>
</dbReference>
<dbReference type="GO" id="GO:0000407">
    <property type="term" value="C:phagophore assembly site"/>
    <property type="evidence" value="ECO:0007669"/>
    <property type="project" value="TreeGrafter"/>
</dbReference>
<dbReference type="GO" id="GO:0034272">
    <property type="term" value="C:phosphatidylinositol 3-kinase complex, class III, type II"/>
    <property type="evidence" value="ECO:0007669"/>
    <property type="project" value="TreeGrafter"/>
</dbReference>
<evidence type="ECO:0000256" key="3">
    <source>
        <dbReference type="ARBA" id="ARBA00022679"/>
    </source>
</evidence>
<dbReference type="GO" id="GO:0006897">
    <property type="term" value="P:endocytosis"/>
    <property type="evidence" value="ECO:0007669"/>
    <property type="project" value="TreeGrafter"/>
</dbReference>
<reference evidence="10" key="1">
    <citation type="submission" date="2015-09" db="EMBL/GenBank/DDBJ databases">
        <title>Scylla olivacea transcriptome.</title>
        <authorList>
            <person name="Ikhwanuddin M."/>
        </authorList>
    </citation>
    <scope>NUCLEOTIDE SEQUENCE</scope>
</reference>
<evidence type="ECO:0000256" key="5">
    <source>
        <dbReference type="ARBA" id="ARBA00022777"/>
    </source>
</evidence>
<dbReference type="PROSITE" id="PS50290">
    <property type="entry name" value="PI3_4_KINASE_3"/>
    <property type="match status" value="1"/>
</dbReference>
<dbReference type="FunFam" id="1.10.1070.11:FF:000002">
    <property type="entry name" value="Phosphatidylinositol 3-kinase catalytic subunit type 3"/>
    <property type="match status" value="1"/>
</dbReference>
<sequence>MFSLLIVHSPQIQVTGIIPERATLFKSALEPCRLTFKAAMGGEYVAIFKHGDDLRQDQLIIQIITLMDRLLRRENLDLRLTPYKVLATSSKHGFVQFIESHAVADVLRTEGGIQNFFRRHAPSETGPYGIAPEVMDTYIRSCAGYCVITYLLGIGDRHLDNLLLTRNGNLFHIDFGYILGRDPKPLPPPMKLSREMVEGMGGAHSEFHLEFRKLCYTAFHQLRRHSNLILNLFSLMVDANVPDIALEPDKTVRKVEDKFRLDLSDEEAVSYMQGLIDDSVNAVVAAVVEQLHKFAQYIRK</sequence>
<feature type="domain" description="PI3K/PI4K catalytic" evidence="9">
    <location>
        <begin position="18"/>
        <end position="284"/>
    </location>
</feature>
<dbReference type="GO" id="GO:0016303">
    <property type="term" value="F:1-phosphatidylinositol-3-kinase activity"/>
    <property type="evidence" value="ECO:0007669"/>
    <property type="project" value="UniProtKB-EC"/>
</dbReference>
<dbReference type="PANTHER" id="PTHR10048">
    <property type="entry name" value="PHOSPHATIDYLINOSITOL KINASE"/>
    <property type="match status" value="1"/>
</dbReference>
<evidence type="ECO:0000256" key="1">
    <source>
        <dbReference type="ARBA" id="ARBA00012073"/>
    </source>
</evidence>
<dbReference type="GO" id="GO:0000045">
    <property type="term" value="P:autophagosome assembly"/>
    <property type="evidence" value="ECO:0007669"/>
    <property type="project" value="TreeGrafter"/>
</dbReference>
<dbReference type="PROSITE" id="PS00916">
    <property type="entry name" value="PI3_4_KINASE_2"/>
    <property type="match status" value="1"/>
</dbReference>
<dbReference type="EC" id="2.7.1.137" evidence="1"/>
<dbReference type="Pfam" id="PF00454">
    <property type="entry name" value="PI3_PI4_kinase"/>
    <property type="match status" value="1"/>
</dbReference>
<evidence type="ECO:0000256" key="7">
    <source>
        <dbReference type="ARBA" id="ARBA00023985"/>
    </source>
</evidence>
<dbReference type="InterPro" id="IPR018936">
    <property type="entry name" value="PI3/4_kinase_CS"/>
</dbReference>
<dbReference type="InterPro" id="IPR036940">
    <property type="entry name" value="PI3/4_kinase_cat_sf"/>
</dbReference>